<protein>
    <recommendedName>
        <fullName evidence="7">Poly [ADP-ribose] polymerase</fullName>
        <shortName evidence="7">PARP</shortName>
        <ecNumber evidence="7">2.4.2.-</ecNumber>
    </recommendedName>
</protein>
<dbReference type="GeneID" id="101885419"/>
<evidence type="ECO:0000256" key="6">
    <source>
        <dbReference type="ARBA" id="ARBA00024347"/>
    </source>
</evidence>
<dbReference type="AlphaFoldDB" id="A0A8M6Z042"/>
<comment type="similarity">
    <text evidence="6">Belongs to the ARTD/PARP family.</text>
</comment>
<evidence type="ECO:0000313" key="9">
    <source>
        <dbReference type="RefSeq" id="XP_017212451.2"/>
    </source>
</evidence>
<dbReference type="GO" id="GO:0005737">
    <property type="term" value="C:cytoplasm"/>
    <property type="evidence" value="ECO:0000318"/>
    <property type="project" value="GO_Central"/>
</dbReference>
<name>A0A8M6Z042_DANRE</name>
<dbReference type="InterPro" id="IPR012317">
    <property type="entry name" value="Poly(ADP-ribose)pol_cat_dom"/>
</dbReference>
<gene>
    <name evidence="9" type="primary">parp14rs2.1</name>
</gene>
<dbReference type="CDD" id="cd01439">
    <property type="entry name" value="TCCD_inducible_PARP_like"/>
    <property type="match status" value="1"/>
</dbReference>
<comment type="subcellular location">
    <subcellularLocation>
        <location evidence="1">Nucleus</location>
    </subcellularLocation>
</comment>
<dbReference type="OrthoDB" id="6133115at2759"/>
<accession>A0A8M6Z042</accession>
<dbReference type="CTD" id="101885419"/>
<proteinExistence type="inferred from homology"/>
<dbReference type="EC" id="2.4.2.-" evidence="7"/>
<dbReference type="PROSITE" id="PS51154">
    <property type="entry name" value="MACRO"/>
    <property type="match status" value="1"/>
</dbReference>
<dbReference type="PROSITE" id="PS51059">
    <property type="entry name" value="PARP_CATALYTIC"/>
    <property type="match status" value="1"/>
</dbReference>
<dbReference type="Proteomes" id="UP000000437">
    <property type="component" value="Chromosome 7"/>
</dbReference>
<evidence type="ECO:0000256" key="7">
    <source>
        <dbReference type="RuleBase" id="RU362114"/>
    </source>
</evidence>
<dbReference type="PANTHER" id="PTHR14453">
    <property type="entry name" value="PARP/ZINC FINGER CCCH TYPE DOMAIN CONTAINING PROTEIN"/>
    <property type="match status" value="1"/>
</dbReference>
<dbReference type="InterPro" id="IPR052056">
    <property type="entry name" value="Mono-ARTD/PARP"/>
</dbReference>
<dbReference type="SUPFAM" id="SSF52949">
    <property type="entry name" value="Macro domain-like"/>
    <property type="match status" value="1"/>
</dbReference>
<keyword evidence="2 7" id="KW-0328">Glycosyltransferase</keyword>
<evidence type="ECO:0000256" key="4">
    <source>
        <dbReference type="ARBA" id="ARBA00023027"/>
    </source>
</evidence>
<dbReference type="FunFam" id="3.90.228.10:FF:000008">
    <property type="entry name" value="Poly [ADP-ribose] polymerase"/>
    <property type="match status" value="1"/>
</dbReference>
<dbReference type="GO" id="GO:0003950">
    <property type="term" value="F:NAD+ poly-ADP-ribosyltransferase activity"/>
    <property type="evidence" value="ECO:0000318"/>
    <property type="project" value="GO_Central"/>
</dbReference>
<dbReference type="KEGG" id="dre:101885419"/>
<dbReference type="Pfam" id="PF01661">
    <property type="entry name" value="Macro"/>
    <property type="match status" value="1"/>
</dbReference>
<evidence type="ECO:0000256" key="1">
    <source>
        <dbReference type="ARBA" id="ARBA00004123"/>
    </source>
</evidence>
<evidence type="ECO:0000313" key="8">
    <source>
        <dbReference type="Proteomes" id="UP000000437"/>
    </source>
</evidence>
<dbReference type="FunCoup" id="A0A8M6Z042">
    <property type="interactions" value="7"/>
</dbReference>
<dbReference type="Gene3D" id="3.40.220.10">
    <property type="entry name" value="Leucine Aminopeptidase, subunit E, domain 1"/>
    <property type="match status" value="1"/>
</dbReference>
<evidence type="ECO:0000256" key="3">
    <source>
        <dbReference type="ARBA" id="ARBA00022679"/>
    </source>
</evidence>
<dbReference type="GO" id="GO:0005634">
    <property type="term" value="C:nucleus"/>
    <property type="evidence" value="ECO:0000318"/>
    <property type="project" value="GO_Central"/>
</dbReference>
<dbReference type="GO" id="GO:0010629">
    <property type="term" value="P:negative regulation of gene expression"/>
    <property type="evidence" value="ECO:0000318"/>
    <property type="project" value="GO_Central"/>
</dbReference>
<evidence type="ECO:0000256" key="5">
    <source>
        <dbReference type="ARBA" id="ARBA00023242"/>
    </source>
</evidence>
<dbReference type="SMART" id="SM00506">
    <property type="entry name" value="A1pp"/>
    <property type="match status" value="1"/>
</dbReference>
<keyword evidence="5" id="KW-0539">Nucleus</keyword>
<keyword evidence="4 7" id="KW-0520">NAD</keyword>
<sequence>MENYLYDVFFEASNLSDVALEHIKRYFKVRSRSGGGECVVSKVDKDIYKISFVNQNAQERVLNRKDHVIKINKQEEIHVSVRRENDFKCSEQPKASANQKVYKLDQYLLRFFTDCKKPYSQLEKLLSALSSTFEINIEAEELVVLRNPAAADVCPLKQWELGVDQVVDQLQFHYTVHFEVERDKYAILEKNCSNQNEDLKIYFEEGACLAVVVGEQNQVDEILKSTSHTQEQQQVKQECCVSEKQFPLIKEQFESYITSNLPELQIAHEQSGVIILKGLEKDVQEGEQKLSKLKKEIQEKRVPSNHALMTFLDSSDGIKHFQRRFQQSLYSPVMLETSGSDLLLLSLSDGALQEAAAAIQRDLSLEIIHLNNTEKSSAFPTLKEELSKAVKQANRESVKVELKYQNESSSDAKVQLVGFTTEVNELKNMLLQYKINHQIHQERLLLEYPEMAKHFSEIMSMAGVKECNGVEIRPTCSPSPCVHLTGPRCEVESLKETLVSFLRSLVTKKFEVKGPGVQQFFQGDGEQTLKLVKNSYMVGIFHVDDGQPTYQVSRYSTSLSYSGLASAPSTHQSPVYETKVHINVAVGSLEQQQADVFVVPMVQANMTSTLIGSSLLYKAGQQLQTNFNTAKRRCTLTPGDVLMVDATAGLGCSKVLFIECAPKGKKQESEKALRCGLGQVFTLCEQNSWGSVVIPVIGPGIVLSLPVRDSVNILTQEICTFLSQPTAFLQTIYIPIMPNYPHSEEMFRAVIGNLSAKMVDRTGQALFHSLTSDLDEVIMAVNRIELHLVFGDITNETTDAIVNSTNFIDFQKNGVCKDILTKAGPHVQGQLTGAQTASGQIFTTSAGSFPCKTIMHVCGERSPSVIKTLAKEIVVQCERSRYQSVAIPAICAGQGGLDPNVVANSILEGVKEGVQGANLQYLRNIRIILLKINVFLAFKAVAQQVFGGNAQLTAPAPLVPISVPTRGRSGSAISTRSRAVSLPTTYDFRSLLTSLPVTEDKAAFLVIGDRDKDVSDACRELQRAYDSQCLTQSFHSDEIEHLTKDELDKLRSKVDSLHLKLETNSSGEWVVKGLKDGVNEVARLIWRDALRRQVREKEQDNLFTQVTWCILGLRGIWQKVSVEANHKLERADVNDGIVDAQGVKWTVDLKKMEATACVSGQVTALKRLENLPDFSLPIYWDNMRQDEHLKLVDLDPQSTEYQTVKADFKKTVKQTVLKIERIQNINLRRLYEARKSELETKNSQTVGAGEKILYHGSSQASCSSIMSTNFDRSLAGQNATAYGHGTYFAVNASYSAQATYAVPAADGTQLMFVARVLTGHYTQGLGSMKKPPVRVAPDQLYDSVVDNTQDPTMFVVFHDCQAYPDYLITFK</sequence>
<reference evidence="9" key="1">
    <citation type="submission" date="2025-08" db="UniProtKB">
        <authorList>
            <consortium name="RefSeq"/>
        </authorList>
    </citation>
    <scope>IDENTIFICATION</scope>
    <source>
        <strain evidence="9">Tuebingen</strain>
        <tissue evidence="9">Fibroblasts and whole tissue</tissue>
    </source>
</reference>
<dbReference type="InterPro" id="IPR043472">
    <property type="entry name" value="Macro_dom-like"/>
</dbReference>
<dbReference type="Pfam" id="PF00644">
    <property type="entry name" value="PARP"/>
    <property type="match status" value="1"/>
</dbReference>
<organism evidence="8 9">
    <name type="scientific">Danio rerio</name>
    <name type="common">Zebrafish</name>
    <name type="synonym">Brachydanio rerio</name>
    <dbReference type="NCBI Taxonomy" id="7955"/>
    <lineage>
        <taxon>Eukaryota</taxon>
        <taxon>Metazoa</taxon>
        <taxon>Chordata</taxon>
        <taxon>Craniata</taxon>
        <taxon>Vertebrata</taxon>
        <taxon>Euteleostomi</taxon>
        <taxon>Actinopterygii</taxon>
        <taxon>Neopterygii</taxon>
        <taxon>Teleostei</taxon>
        <taxon>Ostariophysi</taxon>
        <taxon>Cypriniformes</taxon>
        <taxon>Danionidae</taxon>
        <taxon>Danioninae</taxon>
        <taxon>Danio</taxon>
    </lineage>
</organism>
<dbReference type="Gene3D" id="3.90.228.10">
    <property type="match status" value="1"/>
</dbReference>
<keyword evidence="3 7" id="KW-0808">Transferase</keyword>
<dbReference type="RefSeq" id="XP_017212451.2">
    <property type="nucleotide sequence ID" value="XM_017356962.4"/>
</dbReference>
<dbReference type="PANTHER" id="PTHR14453:SF107">
    <property type="entry name" value="POLY [ADP-RIBOSE] POLYMERASE"/>
    <property type="match status" value="1"/>
</dbReference>
<dbReference type="GO" id="GO:0003714">
    <property type="term" value="F:transcription corepressor activity"/>
    <property type="evidence" value="ECO:0000318"/>
    <property type="project" value="GO_Central"/>
</dbReference>
<dbReference type="SUPFAM" id="SSF56399">
    <property type="entry name" value="ADP-ribosylation"/>
    <property type="match status" value="1"/>
</dbReference>
<evidence type="ECO:0000256" key="2">
    <source>
        <dbReference type="ARBA" id="ARBA00022676"/>
    </source>
</evidence>
<keyword evidence="8" id="KW-1185">Reference proteome</keyword>
<dbReference type="InterPro" id="IPR002589">
    <property type="entry name" value="Macro_dom"/>
</dbReference>